<sequence>VMGTWSWTAPNVGSTGYTNTSKATLVIEMQAPTGTITMQVSDVFFNTCAEGTTAGAQEGN</sequence>
<evidence type="ECO:0000313" key="1">
    <source>
        <dbReference type="EMBL" id="KAL1893372.1"/>
    </source>
</evidence>
<reference evidence="1 2" key="1">
    <citation type="journal article" date="2024" name="IMA Fungus">
        <title>IMA Genome - F19 : A genome assembly and annotation guide to empower mycologists, including annotated draft genome sequences of Ceratocystis pirilliformis, Diaporthe australafricana, Fusarium ophioides, Paecilomyces lecythidis, and Sporothrix stenoceras.</title>
        <authorList>
            <person name="Aylward J."/>
            <person name="Wilson A.M."/>
            <person name="Visagie C.M."/>
            <person name="Spraker J."/>
            <person name="Barnes I."/>
            <person name="Buitendag C."/>
            <person name="Ceriani C."/>
            <person name="Del Mar Angel L."/>
            <person name="du Plessis D."/>
            <person name="Fuchs T."/>
            <person name="Gasser K."/>
            <person name="Kramer D."/>
            <person name="Li W."/>
            <person name="Munsamy K."/>
            <person name="Piso A."/>
            <person name="Price J.L."/>
            <person name="Sonnekus B."/>
            <person name="Thomas C."/>
            <person name="van der Nest A."/>
            <person name="van Dijk A."/>
            <person name="van Heerden A."/>
            <person name="van Vuuren N."/>
            <person name="Yilmaz N."/>
            <person name="Duong T.A."/>
            <person name="van der Merwe N.A."/>
            <person name="Wingfield M.J."/>
            <person name="Wingfield B.D."/>
        </authorList>
    </citation>
    <scope>NUCLEOTIDE SEQUENCE [LARGE SCALE GENOMIC DNA]</scope>
    <source>
        <strain evidence="1 2">CMW 5346</strain>
    </source>
</reference>
<name>A0ABR3YZB4_9PEZI</name>
<comment type="caution">
    <text evidence="1">The sequence shown here is derived from an EMBL/GenBank/DDBJ whole genome shotgun (WGS) entry which is preliminary data.</text>
</comment>
<dbReference type="EMBL" id="JAWCUI010000038">
    <property type="protein sequence ID" value="KAL1893372.1"/>
    <property type="molecule type" value="Genomic_DNA"/>
</dbReference>
<accession>A0ABR3YZB4</accession>
<gene>
    <name evidence="1" type="ORF">Sste5346_006551</name>
</gene>
<evidence type="ECO:0000313" key="2">
    <source>
        <dbReference type="Proteomes" id="UP001583186"/>
    </source>
</evidence>
<organism evidence="1 2">
    <name type="scientific">Sporothrix stenoceras</name>
    <dbReference type="NCBI Taxonomy" id="5173"/>
    <lineage>
        <taxon>Eukaryota</taxon>
        <taxon>Fungi</taxon>
        <taxon>Dikarya</taxon>
        <taxon>Ascomycota</taxon>
        <taxon>Pezizomycotina</taxon>
        <taxon>Sordariomycetes</taxon>
        <taxon>Sordariomycetidae</taxon>
        <taxon>Ophiostomatales</taxon>
        <taxon>Ophiostomataceae</taxon>
        <taxon>Sporothrix</taxon>
    </lineage>
</organism>
<feature type="non-terminal residue" evidence="1">
    <location>
        <position position="1"/>
    </location>
</feature>
<dbReference type="Proteomes" id="UP001583186">
    <property type="component" value="Unassembled WGS sequence"/>
</dbReference>
<keyword evidence="2" id="KW-1185">Reference proteome</keyword>
<proteinExistence type="predicted"/>
<protein>
    <submittedName>
        <fullName evidence="1">Uncharacterized protein</fullName>
    </submittedName>
</protein>